<comment type="caution">
    <text evidence="1">The sequence shown here is derived from an EMBL/GenBank/DDBJ whole genome shotgun (WGS) entry which is preliminary data.</text>
</comment>
<organism evidence="1 2">
    <name type="scientific">Choristoneura fumiferana</name>
    <name type="common">Spruce budworm moth</name>
    <name type="synonym">Archips fumiferana</name>
    <dbReference type="NCBI Taxonomy" id="7141"/>
    <lineage>
        <taxon>Eukaryota</taxon>
        <taxon>Metazoa</taxon>
        <taxon>Ecdysozoa</taxon>
        <taxon>Arthropoda</taxon>
        <taxon>Hexapoda</taxon>
        <taxon>Insecta</taxon>
        <taxon>Pterygota</taxon>
        <taxon>Neoptera</taxon>
        <taxon>Endopterygota</taxon>
        <taxon>Lepidoptera</taxon>
        <taxon>Glossata</taxon>
        <taxon>Ditrysia</taxon>
        <taxon>Tortricoidea</taxon>
        <taxon>Tortricidae</taxon>
        <taxon>Tortricinae</taxon>
        <taxon>Choristoneura</taxon>
    </lineage>
</organism>
<dbReference type="Proteomes" id="UP001064048">
    <property type="component" value="Chromosome 16"/>
</dbReference>
<gene>
    <name evidence="1" type="ORF">MSG28_009616</name>
</gene>
<proteinExistence type="predicted"/>
<sequence length="247" mass="27802">MQFSRLDLTSFVAAGILFVLTCANAKPNLIKTCRQGSRECFKESLQATVPGFTKGIPELGIEVLDPFIVDNLNLTLPGDLRINFKDGVATGFRNCIIDKARIVKDILEVQLHCNLTIKGKYRSSGSLLIFPIDGEGDSTIKCRNIKFMAFFKLGSRMENGQKYVVIKSLKVDHRFDGNVFYQLTNLFKNSPEMSKLVLDFMNRNWKMVAEEFGKPIVDYGVAAILKNIKMLLKNMPEKELSPVPLNL</sequence>
<name>A0ACC0JBX9_CHOFU</name>
<evidence type="ECO:0000313" key="1">
    <source>
        <dbReference type="EMBL" id="KAI8421603.1"/>
    </source>
</evidence>
<reference evidence="1 2" key="1">
    <citation type="journal article" date="2022" name="Genome Biol. Evol.">
        <title>The Spruce Budworm Genome: Reconstructing the Evolutionary History of Antifreeze Proteins.</title>
        <authorList>
            <person name="Beliveau C."/>
            <person name="Gagne P."/>
            <person name="Picq S."/>
            <person name="Vernygora O."/>
            <person name="Keeling C.I."/>
            <person name="Pinkney K."/>
            <person name="Doucet D."/>
            <person name="Wen F."/>
            <person name="Johnston J.S."/>
            <person name="Maaroufi H."/>
            <person name="Boyle B."/>
            <person name="Laroche J."/>
            <person name="Dewar K."/>
            <person name="Juretic N."/>
            <person name="Blackburn G."/>
            <person name="Nisole A."/>
            <person name="Brunet B."/>
            <person name="Brandao M."/>
            <person name="Lumley L."/>
            <person name="Duan J."/>
            <person name="Quan G."/>
            <person name="Lucarotti C.J."/>
            <person name="Roe A.D."/>
            <person name="Sperling F.A.H."/>
            <person name="Levesque R.C."/>
            <person name="Cusson M."/>
        </authorList>
    </citation>
    <scope>NUCLEOTIDE SEQUENCE [LARGE SCALE GENOMIC DNA]</scope>
    <source>
        <strain evidence="1">Glfc:IPQL:Cfum</strain>
    </source>
</reference>
<evidence type="ECO:0000313" key="2">
    <source>
        <dbReference type="Proteomes" id="UP001064048"/>
    </source>
</evidence>
<protein>
    <submittedName>
        <fullName evidence="1">Uncharacterized protein</fullName>
    </submittedName>
</protein>
<keyword evidence="2" id="KW-1185">Reference proteome</keyword>
<dbReference type="EMBL" id="CM046116">
    <property type="protein sequence ID" value="KAI8421603.1"/>
    <property type="molecule type" value="Genomic_DNA"/>
</dbReference>
<accession>A0ACC0JBX9</accession>